<dbReference type="EMBL" id="JBHLTR010000137">
    <property type="protein sequence ID" value="MFC0562558.1"/>
    <property type="molecule type" value="Genomic_DNA"/>
</dbReference>
<feature type="transmembrane region" description="Helical" evidence="1">
    <location>
        <begin position="93"/>
        <end position="115"/>
    </location>
</feature>
<feature type="transmembrane region" description="Helical" evidence="1">
    <location>
        <begin position="6"/>
        <end position="23"/>
    </location>
</feature>
<proteinExistence type="predicted"/>
<dbReference type="PANTHER" id="PTHR36834:SF1">
    <property type="entry name" value="INTEGRAL MEMBRANE PROTEIN"/>
    <property type="match status" value="1"/>
</dbReference>
<feature type="transmembrane region" description="Helical" evidence="1">
    <location>
        <begin position="127"/>
        <end position="148"/>
    </location>
</feature>
<feature type="transmembrane region" description="Helical" evidence="1">
    <location>
        <begin position="160"/>
        <end position="177"/>
    </location>
</feature>
<reference evidence="3 4" key="1">
    <citation type="submission" date="2024-09" db="EMBL/GenBank/DDBJ databases">
        <authorList>
            <person name="Sun Q."/>
            <person name="Mori K."/>
        </authorList>
    </citation>
    <scope>NUCLEOTIDE SEQUENCE [LARGE SCALE GENOMIC DNA]</scope>
    <source>
        <strain evidence="3 4">NCAIM B.02301</strain>
    </source>
</reference>
<evidence type="ECO:0000256" key="1">
    <source>
        <dbReference type="SAM" id="Phobius"/>
    </source>
</evidence>
<keyword evidence="1" id="KW-1133">Transmembrane helix</keyword>
<feature type="transmembrane region" description="Helical" evidence="1">
    <location>
        <begin position="35"/>
        <end position="56"/>
    </location>
</feature>
<name>A0ABV6NP71_9BACI</name>
<dbReference type="InterPro" id="IPR006976">
    <property type="entry name" value="VanZ-like"/>
</dbReference>
<evidence type="ECO:0000313" key="3">
    <source>
        <dbReference type="EMBL" id="MFC0562558.1"/>
    </source>
</evidence>
<protein>
    <submittedName>
        <fullName evidence="3">VanZ family protein</fullName>
    </submittedName>
</protein>
<dbReference type="Proteomes" id="UP001589833">
    <property type="component" value="Unassembled WGS sequence"/>
</dbReference>
<keyword evidence="4" id="KW-1185">Reference proteome</keyword>
<dbReference type="PANTHER" id="PTHR36834">
    <property type="entry name" value="MEMBRANE PROTEIN-RELATED"/>
    <property type="match status" value="1"/>
</dbReference>
<dbReference type="Pfam" id="PF04892">
    <property type="entry name" value="VanZ"/>
    <property type="match status" value="1"/>
</dbReference>
<evidence type="ECO:0000259" key="2">
    <source>
        <dbReference type="Pfam" id="PF04892"/>
    </source>
</evidence>
<organism evidence="3 4">
    <name type="scientific">Halalkalibacter alkalisediminis</name>
    <dbReference type="NCBI Taxonomy" id="935616"/>
    <lineage>
        <taxon>Bacteria</taxon>
        <taxon>Bacillati</taxon>
        <taxon>Bacillota</taxon>
        <taxon>Bacilli</taxon>
        <taxon>Bacillales</taxon>
        <taxon>Bacillaceae</taxon>
        <taxon>Halalkalibacter</taxon>
    </lineage>
</organism>
<sequence length="193" mass="22386">MYLINVASIGIVIIVLYFIIDLLKKRKKNMVRRLIVLSFLVYAINVMQQITGGIHIPPLAENYWSWDSNIQLIPFYFVGDLINHYNNSGYNWFFWNAVKLSFYNALLLLPLGVYLSIFKVHNIKKAVTIIFSVSFGIETLQIILGYLGFTYPRSFNVDDLILNTLGGFLGYLVFEQLKKLYSSIYYKKQKVNA</sequence>
<feature type="domain" description="VanZ-like" evidence="2">
    <location>
        <begin position="39"/>
        <end position="174"/>
    </location>
</feature>
<evidence type="ECO:0000313" key="4">
    <source>
        <dbReference type="Proteomes" id="UP001589833"/>
    </source>
</evidence>
<keyword evidence="1" id="KW-0472">Membrane</keyword>
<gene>
    <name evidence="3" type="ORF">ACFFH4_27435</name>
</gene>
<dbReference type="RefSeq" id="WP_273848483.1">
    <property type="nucleotide sequence ID" value="NZ_JAQQWT010000107.1"/>
</dbReference>
<accession>A0ABV6NP71</accession>
<dbReference type="InterPro" id="IPR053150">
    <property type="entry name" value="Teicoplanin_resist-assoc"/>
</dbReference>
<comment type="caution">
    <text evidence="3">The sequence shown here is derived from an EMBL/GenBank/DDBJ whole genome shotgun (WGS) entry which is preliminary data.</text>
</comment>
<keyword evidence="1" id="KW-0812">Transmembrane</keyword>